<comment type="caution">
    <text evidence="1">The sequence shown here is derived from an EMBL/GenBank/DDBJ whole genome shotgun (WGS) entry which is preliminary data.</text>
</comment>
<dbReference type="AlphaFoldDB" id="A0A9Q1BTC5"/>
<evidence type="ECO:0000313" key="2">
    <source>
        <dbReference type="Proteomes" id="UP001152320"/>
    </source>
</evidence>
<gene>
    <name evidence="1" type="ORF">HOLleu_25985</name>
</gene>
<evidence type="ECO:0000313" key="1">
    <source>
        <dbReference type="EMBL" id="KAJ8032456.1"/>
    </source>
</evidence>
<protein>
    <recommendedName>
        <fullName evidence="3">GIY-YIG domain-containing protein</fullName>
    </recommendedName>
</protein>
<accession>A0A9Q1BTC5</accession>
<sequence>MAPGYACLGMGLAEEKLWETCTSTNMVYTLVCGRCNSLYEGETKRRLPDRVTEHLRSIKQNLQGYRVDTHFNPPSPYSIKDLAVNVAILCRGSDNDRL</sequence>
<reference evidence="1" key="1">
    <citation type="submission" date="2021-10" db="EMBL/GenBank/DDBJ databases">
        <title>Tropical sea cucumber genome reveals ecological adaptation and Cuvierian tubules defense mechanism.</title>
        <authorList>
            <person name="Chen T."/>
        </authorList>
    </citation>
    <scope>NUCLEOTIDE SEQUENCE</scope>
    <source>
        <strain evidence="1">Nanhai2018</strain>
        <tissue evidence="1">Muscle</tissue>
    </source>
</reference>
<dbReference type="EMBL" id="JAIZAY010000012">
    <property type="protein sequence ID" value="KAJ8032456.1"/>
    <property type="molecule type" value="Genomic_DNA"/>
</dbReference>
<evidence type="ECO:0008006" key="3">
    <source>
        <dbReference type="Google" id="ProtNLM"/>
    </source>
</evidence>
<name>A0A9Q1BTC5_HOLLE</name>
<proteinExistence type="predicted"/>
<organism evidence="1 2">
    <name type="scientific">Holothuria leucospilota</name>
    <name type="common">Black long sea cucumber</name>
    <name type="synonym">Mertensiothuria leucospilota</name>
    <dbReference type="NCBI Taxonomy" id="206669"/>
    <lineage>
        <taxon>Eukaryota</taxon>
        <taxon>Metazoa</taxon>
        <taxon>Echinodermata</taxon>
        <taxon>Eleutherozoa</taxon>
        <taxon>Echinozoa</taxon>
        <taxon>Holothuroidea</taxon>
        <taxon>Aspidochirotacea</taxon>
        <taxon>Aspidochirotida</taxon>
        <taxon>Holothuriidae</taxon>
        <taxon>Holothuria</taxon>
    </lineage>
</organism>
<keyword evidence="2" id="KW-1185">Reference proteome</keyword>
<dbReference type="OrthoDB" id="6374894at2759"/>
<dbReference type="Proteomes" id="UP001152320">
    <property type="component" value="Chromosome 12"/>
</dbReference>